<keyword evidence="14" id="KW-1185">Reference proteome</keyword>
<evidence type="ECO:0000256" key="9">
    <source>
        <dbReference type="ARBA" id="ARBA00025948"/>
    </source>
</evidence>
<dbReference type="Pfam" id="PF21680">
    <property type="entry name" value="GIDA_C_1st"/>
    <property type="match status" value="1"/>
</dbReference>
<evidence type="ECO:0000256" key="1">
    <source>
        <dbReference type="ARBA" id="ARBA00001974"/>
    </source>
</evidence>
<evidence type="ECO:0000256" key="10">
    <source>
        <dbReference type="ARBA" id="ARBA00031800"/>
    </source>
</evidence>
<dbReference type="InterPro" id="IPR036188">
    <property type="entry name" value="FAD/NAD-bd_sf"/>
</dbReference>
<dbReference type="PROSITE" id="PS01281">
    <property type="entry name" value="GIDA_2"/>
    <property type="match status" value="1"/>
</dbReference>
<dbReference type="FunFam" id="3.50.50.60:FF:000145">
    <property type="entry name" value="tRNA uridine 5-carboxymethylaminomethyl modification enzyme"/>
    <property type="match status" value="1"/>
</dbReference>
<dbReference type="OrthoDB" id="9815560at2"/>
<evidence type="ECO:0000256" key="11">
    <source>
        <dbReference type="HAMAP-Rule" id="MF_00129"/>
    </source>
</evidence>
<dbReference type="EMBL" id="BMKB01000001">
    <property type="protein sequence ID" value="GGA37362.1"/>
    <property type="molecule type" value="Genomic_DNA"/>
</dbReference>
<dbReference type="NCBIfam" id="TIGR00136">
    <property type="entry name" value="mnmG_gidA"/>
    <property type="match status" value="1"/>
</dbReference>
<dbReference type="GO" id="GO:0030488">
    <property type="term" value="P:tRNA methylation"/>
    <property type="evidence" value="ECO:0007669"/>
    <property type="project" value="TreeGrafter"/>
</dbReference>
<accession>A0A916R907</accession>
<evidence type="ECO:0000313" key="13">
    <source>
        <dbReference type="EMBL" id="GGA37362.1"/>
    </source>
</evidence>
<dbReference type="Gene3D" id="3.50.50.60">
    <property type="entry name" value="FAD/NAD(P)-binding domain"/>
    <property type="match status" value="2"/>
</dbReference>
<keyword evidence="7 11" id="KW-0274">FAD</keyword>
<evidence type="ECO:0000259" key="12">
    <source>
        <dbReference type="SMART" id="SM01228"/>
    </source>
</evidence>
<evidence type="ECO:0000256" key="5">
    <source>
        <dbReference type="ARBA" id="ARBA00022630"/>
    </source>
</evidence>
<dbReference type="GO" id="GO:0050660">
    <property type="term" value="F:flavin adenine dinucleotide binding"/>
    <property type="evidence" value="ECO:0007669"/>
    <property type="project" value="UniProtKB-UniRule"/>
</dbReference>
<dbReference type="InterPro" id="IPR002218">
    <property type="entry name" value="MnmG-rel"/>
</dbReference>
<keyword evidence="8 11" id="KW-0520">NAD</keyword>
<dbReference type="AlphaFoldDB" id="A0A916R907"/>
<evidence type="ECO:0000256" key="7">
    <source>
        <dbReference type="ARBA" id="ARBA00022827"/>
    </source>
</evidence>
<keyword evidence="11" id="KW-0963">Cytoplasm</keyword>
<evidence type="ECO:0000256" key="4">
    <source>
        <dbReference type="ARBA" id="ARBA00020461"/>
    </source>
</evidence>
<dbReference type="InterPro" id="IPR049312">
    <property type="entry name" value="GIDA_C_N"/>
</dbReference>
<comment type="cofactor">
    <cofactor evidence="1 11">
        <name>FAD</name>
        <dbReference type="ChEBI" id="CHEBI:57692"/>
    </cofactor>
</comment>
<comment type="function">
    <text evidence="2 11">NAD-binding protein involved in the addition of a carboxymethylaminomethyl (cmnm) group at the wobble position (U34) of certain tRNAs, forming tRNA-cmnm(5)s(2)U34.</text>
</comment>
<evidence type="ECO:0000313" key="14">
    <source>
        <dbReference type="Proteomes" id="UP000596977"/>
    </source>
</evidence>
<reference evidence="13 14" key="1">
    <citation type="journal article" date="2014" name="Int. J. Syst. Evol. Microbiol.">
        <title>Complete genome sequence of Corynebacterium casei LMG S-19264T (=DSM 44701T), isolated from a smear-ripened cheese.</title>
        <authorList>
            <consortium name="US DOE Joint Genome Institute (JGI-PGF)"/>
            <person name="Walter F."/>
            <person name="Albersmeier A."/>
            <person name="Kalinowski J."/>
            <person name="Ruckert C."/>
        </authorList>
    </citation>
    <scope>NUCLEOTIDE SEQUENCE [LARGE SCALE GENOMIC DNA]</scope>
    <source>
        <strain evidence="13 14">CGMCC 1.15896</strain>
    </source>
</reference>
<dbReference type="RefSeq" id="WP_127073604.1">
    <property type="nucleotide sequence ID" value="NZ_BMKB01000001.1"/>
</dbReference>
<dbReference type="Gene3D" id="1.10.150.570">
    <property type="entry name" value="GidA associated domain, C-terminal subdomain"/>
    <property type="match status" value="1"/>
</dbReference>
<dbReference type="InterPro" id="IPR047001">
    <property type="entry name" value="MnmG_C_subdom"/>
</dbReference>
<dbReference type="Pfam" id="PF13932">
    <property type="entry name" value="SAM_GIDA_C"/>
    <property type="match status" value="1"/>
</dbReference>
<dbReference type="GO" id="GO:0005829">
    <property type="term" value="C:cytosol"/>
    <property type="evidence" value="ECO:0007669"/>
    <property type="project" value="TreeGrafter"/>
</dbReference>
<feature type="domain" description="tRNA uridine 5-carboxymethylaminomethyl modification enzyme C-terminal subdomain" evidence="12">
    <location>
        <begin position="538"/>
        <end position="609"/>
    </location>
</feature>
<dbReference type="PANTHER" id="PTHR11806">
    <property type="entry name" value="GLUCOSE INHIBITED DIVISION PROTEIN A"/>
    <property type="match status" value="1"/>
</dbReference>
<evidence type="ECO:0000256" key="6">
    <source>
        <dbReference type="ARBA" id="ARBA00022694"/>
    </source>
</evidence>
<comment type="subcellular location">
    <subcellularLocation>
        <location evidence="11">Cytoplasm</location>
    </subcellularLocation>
</comment>
<proteinExistence type="inferred from homology"/>
<dbReference type="FunFam" id="1.10.150.570:FF:000001">
    <property type="entry name" value="tRNA uridine 5-carboxymethylaminomethyl modification enzyme MnmG"/>
    <property type="match status" value="1"/>
</dbReference>
<organism evidence="13 14">
    <name type="scientific">Pelagibacterium lentulum</name>
    <dbReference type="NCBI Taxonomy" id="2029865"/>
    <lineage>
        <taxon>Bacteria</taxon>
        <taxon>Pseudomonadati</taxon>
        <taxon>Pseudomonadota</taxon>
        <taxon>Alphaproteobacteria</taxon>
        <taxon>Hyphomicrobiales</taxon>
        <taxon>Devosiaceae</taxon>
        <taxon>Pelagibacterium</taxon>
    </lineage>
</organism>
<dbReference type="Pfam" id="PF01134">
    <property type="entry name" value="GIDA"/>
    <property type="match status" value="1"/>
</dbReference>
<dbReference type="GO" id="GO:0002098">
    <property type="term" value="P:tRNA wobble uridine modification"/>
    <property type="evidence" value="ECO:0007669"/>
    <property type="project" value="InterPro"/>
</dbReference>
<dbReference type="InterPro" id="IPR020595">
    <property type="entry name" value="MnmG-rel_CS"/>
</dbReference>
<evidence type="ECO:0000256" key="2">
    <source>
        <dbReference type="ARBA" id="ARBA00003717"/>
    </source>
</evidence>
<protein>
    <recommendedName>
        <fullName evidence="4 11">tRNA uridine 5-carboxymethylaminomethyl modification enzyme MnmG</fullName>
    </recommendedName>
    <alternativeName>
        <fullName evidence="10 11">Glucose-inhibited division protein A</fullName>
    </alternativeName>
</protein>
<sequence>MTTYEVIIVGGGHAGCEAAAASARLGVPTALITHRRATIGEMSCNPAIGGLGKGHLVREIDALDGVMGRVADKAGIQFRVLNRRKGPAVRGPRAQADRKLYREAMQSELSETPNLEIVEGEVDDLVVEHGRIAGVQLLDGRVFSARAVVLTTGTFLRGLIHRGDEMIPAGRAGEGPVLGLSLRLEALGLKLGRLKTGTPPRLDAHSINFAVLNEQIGDNPPEPFSALTSAITTPQISCFETRTTPQAHAIISSNLGRSAMYSGRISSRGPRYCPSIEDKIVRFSDKDSHLVFLEPEGLDDPTIYPNGLSTSLPEDVQLAFLRAMPGLENVVIKRAGYAIEYDHVDPRELSPSLMLRALPGLYLAGQINGTTGYEEAAAQGLLAGANAALAAKGAAPLILSRTNSYLGVMIDDLISRGVTEPYRMFTSRAEFRLHLRSDNADQRLTDLGIGVGLVGQERREHHCERMARLDAGKSLLTRLTATPNEARKAGVNVNADGVRRSAFQLLSYPTTQRADLEAIWPELADIDDKSFEQLAIDAQYAVYLDRQQADVEAVQRDEAREIPDWLDYALLPGLSNEMKQKLIDAKPQTIAQAQKIEGVTPAALTLILAVIRRGRLDKKAS</sequence>
<dbReference type="FunFam" id="3.50.50.60:FF:000002">
    <property type="entry name" value="tRNA uridine 5-carboxymethylaminomethyl modification enzyme MnmG"/>
    <property type="match status" value="1"/>
</dbReference>
<feature type="binding site" evidence="11">
    <location>
        <begin position="269"/>
        <end position="283"/>
    </location>
    <ligand>
        <name>NAD(+)</name>
        <dbReference type="ChEBI" id="CHEBI:57540"/>
    </ligand>
</feature>
<keyword evidence="6 11" id="KW-0819">tRNA processing</keyword>
<dbReference type="Proteomes" id="UP000596977">
    <property type="component" value="Unassembled WGS sequence"/>
</dbReference>
<dbReference type="SUPFAM" id="SSF51905">
    <property type="entry name" value="FAD/NAD(P)-binding domain"/>
    <property type="match status" value="1"/>
</dbReference>
<keyword evidence="5 11" id="KW-0285">Flavoprotein</keyword>
<comment type="caution">
    <text evidence="11">Lacks conserved residue(s) required for the propagation of feature annotation.</text>
</comment>
<gene>
    <name evidence="11 13" type="primary">mnmG</name>
    <name evidence="11" type="synonym">gidA</name>
    <name evidence="13" type="ORF">GCM10011499_03410</name>
</gene>
<dbReference type="HAMAP" id="MF_00129">
    <property type="entry name" value="MnmG_GidA"/>
    <property type="match status" value="1"/>
</dbReference>
<name>A0A916R907_9HYPH</name>
<dbReference type="InterPro" id="IPR040131">
    <property type="entry name" value="MnmG_N"/>
</dbReference>
<comment type="subunit">
    <text evidence="9 11">Homodimer. Heterotetramer of two MnmE and two MnmG subunits.</text>
</comment>
<comment type="similarity">
    <text evidence="3 11">Belongs to the MnmG family.</text>
</comment>
<feature type="binding site" evidence="11">
    <location>
        <begin position="10"/>
        <end position="15"/>
    </location>
    <ligand>
        <name>FAD</name>
        <dbReference type="ChEBI" id="CHEBI:57692"/>
    </ligand>
</feature>
<dbReference type="SMART" id="SM01228">
    <property type="entry name" value="GIDA_assoc_3"/>
    <property type="match status" value="1"/>
</dbReference>
<dbReference type="PANTHER" id="PTHR11806:SF0">
    <property type="entry name" value="PROTEIN MTO1 HOMOLOG, MITOCHONDRIAL"/>
    <property type="match status" value="1"/>
</dbReference>
<dbReference type="InterPro" id="IPR026904">
    <property type="entry name" value="MnmG_C"/>
</dbReference>
<dbReference type="PROSITE" id="PS01280">
    <property type="entry name" value="GIDA_1"/>
    <property type="match status" value="1"/>
</dbReference>
<evidence type="ECO:0000256" key="3">
    <source>
        <dbReference type="ARBA" id="ARBA00007653"/>
    </source>
</evidence>
<dbReference type="InterPro" id="IPR004416">
    <property type="entry name" value="MnmG"/>
</dbReference>
<comment type="caution">
    <text evidence="13">The sequence shown here is derived from an EMBL/GenBank/DDBJ whole genome shotgun (WGS) entry which is preliminary data.</text>
</comment>
<dbReference type="InterPro" id="IPR044920">
    <property type="entry name" value="MnmG_C_subdom_sf"/>
</dbReference>
<evidence type="ECO:0000256" key="8">
    <source>
        <dbReference type="ARBA" id="ARBA00023027"/>
    </source>
</evidence>